<keyword evidence="7 13" id="KW-0812">Transmembrane</keyword>
<dbReference type="InterPro" id="IPR014314">
    <property type="entry name" value="Succ_DH_cytb556"/>
</dbReference>
<dbReference type="EMBL" id="RBII01000002">
    <property type="protein sequence ID" value="RKQ68916.1"/>
    <property type="molecule type" value="Genomic_DNA"/>
</dbReference>
<evidence type="ECO:0000256" key="9">
    <source>
        <dbReference type="ARBA" id="ARBA00022989"/>
    </source>
</evidence>
<dbReference type="SUPFAM" id="SSF81343">
    <property type="entry name" value="Fumarate reductase respiratory complex transmembrane subunits"/>
    <property type="match status" value="1"/>
</dbReference>
<keyword evidence="11 13" id="KW-0472">Membrane</keyword>
<dbReference type="GO" id="GO:0009055">
    <property type="term" value="F:electron transfer activity"/>
    <property type="evidence" value="ECO:0007669"/>
    <property type="project" value="InterPro"/>
</dbReference>
<dbReference type="GO" id="GO:0046872">
    <property type="term" value="F:metal ion binding"/>
    <property type="evidence" value="ECO:0007669"/>
    <property type="project" value="UniProtKB-KW"/>
</dbReference>
<evidence type="ECO:0000313" key="15">
    <source>
        <dbReference type="Proteomes" id="UP000282211"/>
    </source>
</evidence>
<proteinExistence type="inferred from homology"/>
<evidence type="ECO:0000313" key="14">
    <source>
        <dbReference type="EMBL" id="RKQ68916.1"/>
    </source>
</evidence>
<feature type="transmembrane region" description="Helical" evidence="13">
    <location>
        <begin position="35"/>
        <end position="57"/>
    </location>
</feature>
<gene>
    <name evidence="14" type="ORF">DES40_1691</name>
</gene>
<evidence type="ECO:0000256" key="4">
    <source>
        <dbReference type="ARBA" id="ARBA00007244"/>
    </source>
</evidence>
<evidence type="ECO:0000256" key="1">
    <source>
        <dbReference type="ARBA" id="ARBA00001971"/>
    </source>
</evidence>
<comment type="cofactor">
    <cofactor evidence="1">
        <name>heme</name>
        <dbReference type="ChEBI" id="CHEBI:30413"/>
    </cofactor>
</comment>
<protein>
    <recommendedName>
        <fullName evidence="5">Succinate dehydrogenase cytochrome b556 subunit</fullName>
    </recommendedName>
</protein>
<keyword evidence="8" id="KW-0479">Metal-binding</keyword>
<dbReference type="Gene3D" id="1.20.1300.10">
    <property type="entry name" value="Fumarate reductase/succinate dehydrogenase, transmembrane subunit"/>
    <property type="match status" value="1"/>
</dbReference>
<evidence type="ECO:0000256" key="11">
    <source>
        <dbReference type="ARBA" id="ARBA00023136"/>
    </source>
</evidence>
<sequence>MSSSWNDKRPMSPHLQVWRWHPAMLSSILHRASAIISYVALFLVAVGLVCLACTGALPLEGLIFSPLGVIGFAIFVFAFVFMALAQLRHAIWDRGAMLNPELNNKLSFGMIGLAVLVSGICVGLVI</sequence>
<dbReference type="Pfam" id="PF01127">
    <property type="entry name" value="Sdh_cyt"/>
    <property type="match status" value="1"/>
</dbReference>
<keyword evidence="10" id="KW-0408">Iron</keyword>
<comment type="subcellular location">
    <subcellularLocation>
        <location evidence="3">Membrane</location>
        <topology evidence="3">Multi-pass membrane protein</topology>
    </subcellularLocation>
</comment>
<dbReference type="PANTHER" id="PTHR10978:SF5">
    <property type="entry name" value="SUCCINATE DEHYDROGENASE CYTOCHROME B560 SUBUNIT, MITOCHONDRIAL"/>
    <property type="match status" value="1"/>
</dbReference>
<keyword evidence="9 13" id="KW-1133">Transmembrane helix</keyword>
<dbReference type="CDD" id="cd03499">
    <property type="entry name" value="SQR_TypeC_SdhC"/>
    <property type="match status" value="1"/>
</dbReference>
<keyword evidence="15" id="KW-1185">Reference proteome</keyword>
<dbReference type="InterPro" id="IPR034804">
    <property type="entry name" value="SQR/QFR_C/D"/>
</dbReference>
<accession>A0A420WD58</accession>
<dbReference type="PIRSF" id="PIRSF000178">
    <property type="entry name" value="SDH_cyt_b560"/>
    <property type="match status" value="1"/>
</dbReference>
<dbReference type="PROSITE" id="PS01000">
    <property type="entry name" value="SDH_CYT_1"/>
    <property type="match status" value="1"/>
</dbReference>
<dbReference type="RefSeq" id="WP_121100720.1">
    <property type="nucleotide sequence ID" value="NZ_RBII01000002.1"/>
</dbReference>
<comment type="caution">
    <text evidence="14">The sequence shown here is derived from an EMBL/GenBank/DDBJ whole genome shotgun (WGS) entry which is preliminary data.</text>
</comment>
<evidence type="ECO:0000256" key="13">
    <source>
        <dbReference type="SAM" id="Phobius"/>
    </source>
</evidence>
<name>A0A420WD58_9PROT</name>
<evidence type="ECO:0000256" key="3">
    <source>
        <dbReference type="ARBA" id="ARBA00004141"/>
    </source>
</evidence>
<feature type="transmembrane region" description="Helical" evidence="13">
    <location>
        <begin position="63"/>
        <end position="85"/>
    </location>
</feature>
<dbReference type="InterPro" id="IPR000701">
    <property type="entry name" value="SuccDH_FuR_B_TM-su"/>
</dbReference>
<dbReference type="AlphaFoldDB" id="A0A420WD58"/>
<dbReference type="PANTHER" id="PTHR10978">
    <property type="entry name" value="SUCCINATE DEHYDROGENASE CYTOCHROME B560 SUBUNIT"/>
    <property type="match status" value="1"/>
</dbReference>
<dbReference type="OrthoDB" id="9799441at2"/>
<comment type="subunit">
    <text evidence="12">Part of an enzyme complex containing four subunits: a flavoprotein, an iron-sulfur protein, plus two membrane-anchoring proteins, SdhC and SdhD. The complex can form homotrimers.</text>
</comment>
<feature type="transmembrane region" description="Helical" evidence="13">
    <location>
        <begin position="106"/>
        <end position="125"/>
    </location>
</feature>
<keyword evidence="6" id="KW-0349">Heme</keyword>
<evidence type="ECO:0000256" key="6">
    <source>
        <dbReference type="ARBA" id="ARBA00022617"/>
    </source>
</evidence>
<organism evidence="14 15">
    <name type="scientific">Litorimonas taeanensis</name>
    <dbReference type="NCBI Taxonomy" id="568099"/>
    <lineage>
        <taxon>Bacteria</taxon>
        <taxon>Pseudomonadati</taxon>
        <taxon>Pseudomonadota</taxon>
        <taxon>Alphaproteobacteria</taxon>
        <taxon>Maricaulales</taxon>
        <taxon>Robiginitomaculaceae</taxon>
    </lineage>
</organism>
<comment type="function">
    <text evidence="2">Membrane-anchoring subunit of succinate dehydrogenase (SDH).</text>
</comment>
<evidence type="ECO:0000256" key="5">
    <source>
        <dbReference type="ARBA" id="ARBA00020076"/>
    </source>
</evidence>
<dbReference type="Proteomes" id="UP000282211">
    <property type="component" value="Unassembled WGS sequence"/>
</dbReference>
<dbReference type="GO" id="GO:0016020">
    <property type="term" value="C:membrane"/>
    <property type="evidence" value="ECO:0007669"/>
    <property type="project" value="UniProtKB-SubCell"/>
</dbReference>
<evidence type="ECO:0000256" key="2">
    <source>
        <dbReference type="ARBA" id="ARBA00004050"/>
    </source>
</evidence>
<evidence type="ECO:0000256" key="10">
    <source>
        <dbReference type="ARBA" id="ARBA00023004"/>
    </source>
</evidence>
<dbReference type="NCBIfam" id="TIGR02970">
    <property type="entry name" value="succ_dehyd_cytB"/>
    <property type="match status" value="1"/>
</dbReference>
<comment type="similarity">
    <text evidence="4">Belongs to the cytochrome b560 family.</text>
</comment>
<dbReference type="GO" id="GO:0006099">
    <property type="term" value="P:tricarboxylic acid cycle"/>
    <property type="evidence" value="ECO:0007669"/>
    <property type="project" value="InterPro"/>
</dbReference>
<reference evidence="14 15" key="1">
    <citation type="submission" date="2018-10" db="EMBL/GenBank/DDBJ databases">
        <title>Genomic Encyclopedia of Type Strains, Phase IV (KMG-IV): sequencing the most valuable type-strain genomes for metagenomic binning, comparative biology and taxonomic classification.</title>
        <authorList>
            <person name="Goeker M."/>
        </authorList>
    </citation>
    <scope>NUCLEOTIDE SEQUENCE [LARGE SCALE GENOMIC DNA]</scope>
    <source>
        <strain evidence="14 15">DSM 22008</strain>
    </source>
</reference>
<evidence type="ECO:0000256" key="12">
    <source>
        <dbReference type="ARBA" id="ARBA00025912"/>
    </source>
</evidence>
<dbReference type="InParanoid" id="A0A420WD58"/>
<dbReference type="InterPro" id="IPR018495">
    <property type="entry name" value="Succ_DH_cyt_bsu_CS"/>
</dbReference>
<evidence type="ECO:0000256" key="8">
    <source>
        <dbReference type="ARBA" id="ARBA00022723"/>
    </source>
</evidence>
<evidence type="ECO:0000256" key="7">
    <source>
        <dbReference type="ARBA" id="ARBA00022692"/>
    </source>
</evidence>